<dbReference type="GO" id="GO:0006107">
    <property type="term" value="P:oxaloacetate metabolic process"/>
    <property type="evidence" value="ECO:0007669"/>
    <property type="project" value="TreeGrafter"/>
</dbReference>
<dbReference type="PANTHER" id="PTHR32308:SF0">
    <property type="entry name" value="HPCH_HPAI ALDOLASE_CITRATE LYASE DOMAIN-CONTAINING PROTEIN"/>
    <property type="match status" value="1"/>
</dbReference>
<keyword evidence="9" id="KW-1185">Reference proteome</keyword>
<comment type="similarity">
    <text evidence="2">Belongs to the HpcH/HpaI aldolase family.</text>
</comment>
<keyword evidence="8" id="KW-0456">Lyase</keyword>
<feature type="domain" description="HpcH/HpaI aldolase/citrate lyase" evidence="7">
    <location>
        <begin position="2"/>
        <end position="229"/>
    </location>
</feature>
<dbReference type="Gene3D" id="3.20.20.60">
    <property type="entry name" value="Phosphoenolpyruvate-binding domains"/>
    <property type="match status" value="1"/>
</dbReference>
<evidence type="ECO:0000256" key="3">
    <source>
        <dbReference type="ARBA" id="ARBA00022723"/>
    </source>
</evidence>
<dbReference type="GO" id="GO:0016829">
    <property type="term" value="F:lyase activity"/>
    <property type="evidence" value="ECO:0007669"/>
    <property type="project" value="UniProtKB-KW"/>
</dbReference>
<dbReference type="PANTHER" id="PTHR32308">
    <property type="entry name" value="LYASE BETA SUBUNIT, PUTATIVE (AFU_ORTHOLOGUE AFUA_4G13030)-RELATED"/>
    <property type="match status" value="1"/>
</dbReference>
<organism evidence="8 9">
    <name type="scientific">Undibacter mobilis</name>
    <dbReference type="NCBI Taxonomy" id="2292256"/>
    <lineage>
        <taxon>Bacteria</taxon>
        <taxon>Pseudomonadati</taxon>
        <taxon>Pseudomonadota</taxon>
        <taxon>Alphaproteobacteria</taxon>
        <taxon>Hyphomicrobiales</taxon>
        <taxon>Nitrobacteraceae</taxon>
        <taxon>Undibacter</taxon>
    </lineage>
</organism>
<evidence type="ECO:0000256" key="5">
    <source>
        <dbReference type="PIRSR" id="PIRSR015582-1"/>
    </source>
</evidence>
<proteinExistence type="inferred from homology"/>
<evidence type="ECO:0000256" key="6">
    <source>
        <dbReference type="PIRSR" id="PIRSR015582-2"/>
    </source>
</evidence>
<dbReference type="SUPFAM" id="SSF51621">
    <property type="entry name" value="Phosphoenolpyruvate/pyruvate domain"/>
    <property type="match status" value="1"/>
</dbReference>
<dbReference type="PIRSF" id="PIRSF015582">
    <property type="entry name" value="Cit_lyase_B"/>
    <property type="match status" value="1"/>
</dbReference>
<dbReference type="Proteomes" id="UP000263993">
    <property type="component" value="Unassembled WGS sequence"/>
</dbReference>
<dbReference type="InterPro" id="IPR005000">
    <property type="entry name" value="Aldolase/citrate-lyase_domain"/>
</dbReference>
<name>A0A371BCY0_9BRAD</name>
<evidence type="ECO:0000256" key="2">
    <source>
        <dbReference type="ARBA" id="ARBA00005568"/>
    </source>
</evidence>
<evidence type="ECO:0000256" key="4">
    <source>
        <dbReference type="ARBA" id="ARBA00022842"/>
    </source>
</evidence>
<feature type="binding site" evidence="6">
    <location>
        <position position="129"/>
    </location>
    <ligand>
        <name>Mg(2+)</name>
        <dbReference type="ChEBI" id="CHEBI:18420"/>
    </ligand>
</feature>
<comment type="cofactor">
    <cofactor evidence="1">
        <name>Mg(2+)</name>
        <dbReference type="ChEBI" id="CHEBI:18420"/>
    </cofactor>
</comment>
<gene>
    <name evidence="8" type="ORF">DXH78_12710</name>
</gene>
<evidence type="ECO:0000313" key="8">
    <source>
        <dbReference type="EMBL" id="RDV05357.1"/>
    </source>
</evidence>
<keyword evidence="4 6" id="KW-0460">Magnesium</keyword>
<dbReference type="Pfam" id="PF03328">
    <property type="entry name" value="HpcH_HpaI"/>
    <property type="match status" value="1"/>
</dbReference>
<dbReference type="GO" id="GO:0000287">
    <property type="term" value="F:magnesium ion binding"/>
    <property type="evidence" value="ECO:0007669"/>
    <property type="project" value="TreeGrafter"/>
</dbReference>
<dbReference type="OrthoDB" id="9800547at2"/>
<dbReference type="RefSeq" id="WP_115517383.1">
    <property type="nucleotide sequence ID" value="NZ_QRGO01000001.1"/>
</dbReference>
<dbReference type="InterPro" id="IPR015813">
    <property type="entry name" value="Pyrv/PenolPyrv_kinase-like_dom"/>
</dbReference>
<protein>
    <submittedName>
        <fullName evidence="8">CoA ester lyase</fullName>
    </submittedName>
</protein>
<keyword evidence="3 6" id="KW-0479">Metal-binding</keyword>
<feature type="binding site" evidence="5">
    <location>
        <position position="65"/>
    </location>
    <ligand>
        <name>substrate</name>
    </ligand>
</feature>
<sequence>MRSLLFVPADAGAKLDKAMASGADAVIIDLEDSISPERKPAAREAARDYLKAHTGKAERPRLFVRINGLDTGMTDADLEAIVPGMPDAVLFPKAEGGTSVIHLDAKLTAQEALSGVAEGSIKVLAQNVESAAGLFLAGTFKDASPRLIGMTWGPEDLSAELGAESNRDDKGFLTEPYRLARSICLFGAAAAKLPAIETVYVDFRNSEGLRQDTIAARRDGFTGRLAIHPAQVPVINEVFTPTPEQIEKAKAIIAAFAANPGAGAIGIDGKMFDRPHLIRAQRLLAAAGQT</sequence>
<reference evidence="9" key="1">
    <citation type="submission" date="2018-08" db="EMBL/GenBank/DDBJ databases">
        <authorList>
            <person name="Kim S.-J."/>
            <person name="Jung G.-Y."/>
        </authorList>
    </citation>
    <scope>NUCLEOTIDE SEQUENCE [LARGE SCALE GENOMIC DNA]</scope>
    <source>
        <strain evidence="9">GY_H</strain>
    </source>
</reference>
<feature type="binding site" evidence="6">
    <location>
        <position position="156"/>
    </location>
    <ligand>
        <name>Mg(2+)</name>
        <dbReference type="ChEBI" id="CHEBI:18420"/>
    </ligand>
</feature>
<dbReference type="EMBL" id="QRGO01000001">
    <property type="protein sequence ID" value="RDV05357.1"/>
    <property type="molecule type" value="Genomic_DNA"/>
</dbReference>
<evidence type="ECO:0000313" key="9">
    <source>
        <dbReference type="Proteomes" id="UP000263993"/>
    </source>
</evidence>
<comment type="caution">
    <text evidence="8">The sequence shown here is derived from an EMBL/GenBank/DDBJ whole genome shotgun (WGS) entry which is preliminary data.</text>
</comment>
<feature type="binding site" evidence="5">
    <location>
        <position position="129"/>
    </location>
    <ligand>
        <name>substrate</name>
    </ligand>
</feature>
<evidence type="ECO:0000256" key="1">
    <source>
        <dbReference type="ARBA" id="ARBA00001946"/>
    </source>
</evidence>
<accession>A0A371BCY0</accession>
<evidence type="ECO:0000259" key="7">
    <source>
        <dbReference type="Pfam" id="PF03328"/>
    </source>
</evidence>
<dbReference type="AlphaFoldDB" id="A0A371BCY0"/>
<dbReference type="InterPro" id="IPR040442">
    <property type="entry name" value="Pyrv_kinase-like_dom_sf"/>
</dbReference>
<dbReference type="InterPro" id="IPR011206">
    <property type="entry name" value="Citrate_lyase_beta/mcl1/mcl2"/>
</dbReference>